<keyword evidence="1" id="KW-0560">Oxidoreductase</keyword>
<dbReference type="Gene3D" id="3.10.20.440">
    <property type="entry name" value="2Fe-2S iron-sulphur cluster binding domain, sarcosine oxidase, alpha subunit, N-terminal domain"/>
    <property type="match status" value="1"/>
</dbReference>
<evidence type="ECO:0000256" key="1">
    <source>
        <dbReference type="ARBA" id="ARBA00023002"/>
    </source>
</evidence>
<dbReference type="Pfam" id="PF13510">
    <property type="entry name" value="Fer2_4"/>
    <property type="match status" value="1"/>
</dbReference>
<dbReference type="CDD" id="cd00207">
    <property type="entry name" value="fer2"/>
    <property type="match status" value="1"/>
</dbReference>
<evidence type="ECO:0000313" key="3">
    <source>
        <dbReference type="EMBL" id="TVO66492.1"/>
    </source>
</evidence>
<dbReference type="InterPro" id="IPR036010">
    <property type="entry name" value="2Fe-2S_ferredoxin-like_sf"/>
</dbReference>
<gene>
    <name evidence="3" type="ORF">FPL11_02070</name>
</gene>
<comment type="caution">
    <text evidence="3">The sequence shown here is derived from an EMBL/GenBank/DDBJ whole genome shotgun (WGS) entry which is preliminary data.</text>
</comment>
<feature type="domain" description="2Fe-2S ferredoxin-type" evidence="2">
    <location>
        <begin position="14"/>
        <end position="87"/>
    </location>
</feature>
<sequence length="89" mass="9555">MTGPGFRCLEAAGEAIRVEIDGRSVEIPRGVSVLGALLLQADQGQRPDWFCAIGQCQRCQVRVNGHETTACQAYPAPGDRIETPKGWSG</sequence>
<accession>A0A557RMY5</accession>
<proteinExistence type="predicted"/>
<dbReference type="GO" id="GO:0051536">
    <property type="term" value="F:iron-sulfur cluster binding"/>
    <property type="evidence" value="ECO:0007669"/>
    <property type="project" value="InterPro"/>
</dbReference>
<evidence type="ECO:0000313" key="4">
    <source>
        <dbReference type="Proteomes" id="UP000316688"/>
    </source>
</evidence>
<keyword evidence="4" id="KW-1185">Reference proteome</keyword>
<dbReference type="PROSITE" id="PS51085">
    <property type="entry name" value="2FE2S_FER_2"/>
    <property type="match status" value="1"/>
</dbReference>
<name>A0A557RMY5_9GAMM</name>
<dbReference type="RefSeq" id="WP_144347023.1">
    <property type="nucleotide sequence ID" value="NZ_VMKP01000001.1"/>
</dbReference>
<dbReference type="Proteomes" id="UP000316688">
    <property type="component" value="Unassembled WGS sequence"/>
</dbReference>
<protein>
    <submittedName>
        <fullName evidence="3">2Fe-2S iron-sulfur cluster binding domain-containing protein</fullName>
    </submittedName>
</protein>
<dbReference type="InterPro" id="IPR042204">
    <property type="entry name" value="2Fe-2S-bd_N"/>
</dbReference>
<dbReference type="SUPFAM" id="SSF54292">
    <property type="entry name" value="2Fe-2S ferredoxin-like"/>
    <property type="match status" value="1"/>
</dbReference>
<organism evidence="3 4">
    <name type="scientific">Spiribacter aquaticus</name>
    <dbReference type="NCBI Taxonomy" id="1935996"/>
    <lineage>
        <taxon>Bacteria</taxon>
        <taxon>Pseudomonadati</taxon>
        <taxon>Pseudomonadota</taxon>
        <taxon>Gammaproteobacteria</taxon>
        <taxon>Chromatiales</taxon>
        <taxon>Ectothiorhodospiraceae</taxon>
        <taxon>Spiribacter</taxon>
    </lineage>
</organism>
<dbReference type="AlphaFoldDB" id="A0A557RMY5"/>
<reference evidence="3 4" key="1">
    <citation type="submission" date="2019-07" db="EMBL/GenBank/DDBJ databases">
        <title>Reclasification of Spiribacter aquaticus.</title>
        <authorList>
            <person name="Leon M.J."/>
            <person name="Sanchez-Porro C."/>
            <person name="Ventosa A."/>
        </authorList>
    </citation>
    <scope>NUCLEOTIDE SEQUENCE [LARGE SCALE GENOMIC DNA]</scope>
    <source>
        <strain evidence="3 4">SP30</strain>
    </source>
</reference>
<dbReference type="InterPro" id="IPR001041">
    <property type="entry name" value="2Fe-2S_ferredoxin-type"/>
</dbReference>
<dbReference type="EMBL" id="VMKP01000001">
    <property type="protein sequence ID" value="TVO66492.1"/>
    <property type="molecule type" value="Genomic_DNA"/>
</dbReference>
<dbReference type="GO" id="GO:0016491">
    <property type="term" value="F:oxidoreductase activity"/>
    <property type="evidence" value="ECO:0007669"/>
    <property type="project" value="UniProtKB-KW"/>
</dbReference>
<evidence type="ECO:0000259" key="2">
    <source>
        <dbReference type="PROSITE" id="PS51085"/>
    </source>
</evidence>